<feature type="compositionally biased region" description="Low complexity" evidence="3">
    <location>
        <begin position="89"/>
        <end position="111"/>
    </location>
</feature>
<dbReference type="Pfam" id="PF02298">
    <property type="entry name" value="Cu_bind_like"/>
    <property type="match status" value="1"/>
</dbReference>
<dbReference type="Gene3D" id="2.60.40.420">
    <property type="entry name" value="Cupredoxins - blue copper proteins"/>
    <property type="match status" value="1"/>
</dbReference>
<dbReference type="PROSITE" id="PS00196">
    <property type="entry name" value="COPPER_BLUE"/>
    <property type="match status" value="1"/>
</dbReference>
<comment type="caution">
    <text evidence="6">The sequence shown here is derived from an EMBL/GenBank/DDBJ whole genome shotgun (WGS) entry which is preliminary data.</text>
</comment>
<keyword evidence="7" id="KW-1185">Reference proteome</keyword>
<gene>
    <name evidence="6" type="ORF">PIB30_021847</name>
</gene>
<keyword evidence="1" id="KW-0479">Metal-binding</keyword>
<dbReference type="InterPro" id="IPR039391">
    <property type="entry name" value="Phytocyanin-like"/>
</dbReference>
<reference evidence="6 7" key="1">
    <citation type="journal article" date="2023" name="Plants (Basel)">
        <title>Bridging the Gap: Combining Genomics and Transcriptomics Approaches to Understand Stylosanthes scabra, an Orphan Legume from the Brazilian Caatinga.</title>
        <authorList>
            <person name="Ferreira-Neto J.R.C."/>
            <person name="da Silva M.D."/>
            <person name="Binneck E."/>
            <person name="de Melo N.F."/>
            <person name="da Silva R.H."/>
            <person name="de Melo A.L.T.M."/>
            <person name="Pandolfi V."/>
            <person name="Bustamante F.O."/>
            <person name="Brasileiro-Vidal A.C."/>
            <person name="Benko-Iseppon A.M."/>
        </authorList>
    </citation>
    <scope>NUCLEOTIDE SEQUENCE [LARGE SCALE GENOMIC DNA]</scope>
    <source>
        <tissue evidence="6">Leaves</tissue>
    </source>
</reference>
<keyword evidence="2" id="KW-0186">Copper</keyword>
<keyword evidence="4" id="KW-0812">Transmembrane</keyword>
<accession>A0ABU6Z9G1</accession>
<dbReference type="InterPro" id="IPR028871">
    <property type="entry name" value="BlueCu_1_BS"/>
</dbReference>
<evidence type="ECO:0000256" key="1">
    <source>
        <dbReference type="ARBA" id="ARBA00022723"/>
    </source>
</evidence>
<evidence type="ECO:0000313" key="7">
    <source>
        <dbReference type="Proteomes" id="UP001341840"/>
    </source>
</evidence>
<dbReference type="PANTHER" id="PTHR33021:SF350">
    <property type="entry name" value="UCLACYANIN-2"/>
    <property type="match status" value="1"/>
</dbReference>
<evidence type="ECO:0000256" key="3">
    <source>
        <dbReference type="SAM" id="MobiDB-lite"/>
    </source>
</evidence>
<evidence type="ECO:0000313" key="6">
    <source>
        <dbReference type="EMBL" id="MED6217893.1"/>
    </source>
</evidence>
<dbReference type="InterPro" id="IPR003245">
    <property type="entry name" value="Phytocyanin_dom"/>
</dbReference>
<evidence type="ECO:0000256" key="2">
    <source>
        <dbReference type="ARBA" id="ARBA00023008"/>
    </source>
</evidence>
<organism evidence="6 7">
    <name type="scientific">Stylosanthes scabra</name>
    <dbReference type="NCBI Taxonomy" id="79078"/>
    <lineage>
        <taxon>Eukaryota</taxon>
        <taxon>Viridiplantae</taxon>
        <taxon>Streptophyta</taxon>
        <taxon>Embryophyta</taxon>
        <taxon>Tracheophyta</taxon>
        <taxon>Spermatophyta</taxon>
        <taxon>Magnoliopsida</taxon>
        <taxon>eudicotyledons</taxon>
        <taxon>Gunneridae</taxon>
        <taxon>Pentapetalae</taxon>
        <taxon>rosids</taxon>
        <taxon>fabids</taxon>
        <taxon>Fabales</taxon>
        <taxon>Fabaceae</taxon>
        <taxon>Papilionoideae</taxon>
        <taxon>50 kb inversion clade</taxon>
        <taxon>dalbergioids sensu lato</taxon>
        <taxon>Dalbergieae</taxon>
        <taxon>Pterocarpus clade</taxon>
        <taxon>Stylosanthes</taxon>
    </lineage>
</organism>
<evidence type="ECO:0000256" key="4">
    <source>
        <dbReference type="SAM" id="Phobius"/>
    </source>
</evidence>
<sequence length="144" mass="15085">MGPIRVDYTAWAKGKTFKVAFKYNPSFHQVDEVNKSSHDGCSSSNPIKNYKDGNTKITLSKEGSHYFLCPIGVHCSDGMKLVVTVAASSSGSPSMSPSGSSSTPYSTTTPSHAPTENGAIGVSSGVTQFLGALVGFVLVLGFML</sequence>
<dbReference type="InterPro" id="IPR008972">
    <property type="entry name" value="Cupredoxin"/>
</dbReference>
<feature type="region of interest" description="Disordered" evidence="3">
    <location>
        <begin position="89"/>
        <end position="113"/>
    </location>
</feature>
<dbReference type="PROSITE" id="PS51485">
    <property type="entry name" value="PHYTOCYANIN"/>
    <property type="match status" value="1"/>
</dbReference>
<protein>
    <recommendedName>
        <fullName evidence="5">Phytocyanin domain-containing protein</fullName>
    </recommendedName>
</protein>
<feature type="domain" description="Phytocyanin" evidence="5">
    <location>
        <begin position="1"/>
        <end position="87"/>
    </location>
</feature>
<dbReference type="Proteomes" id="UP001341840">
    <property type="component" value="Unassembled WGS sequence"/>
</dbReference>
<dbReference type="EMBL" id="JASCZI010271933">
    <property type="protein sequence ID" value="MED6217893.1"/>
    <property type="molecule type" value="Genomic_DNA"/>
</dbReference>
<dbReference type="CDD" id="cd04216">
    <property type="entry name" value="Phytocyanin"/>
    <property type="match status" value="1"/>
</dbReference>
<feature type="transmembrane region" description="Helical" evidence="4">
    <location>
        <begin position="119"/>
        <end position="143"/>
    </location>
</feature>
<dbReference type="SUPFAM" id="SSF49503">
    <property type="entry name" value="Cupredoxins"/>
    <property type="match status" value="1"/>
</dbReference>
<evidence type="ECO:0000259" key="5">
    <source>
        <dbReference type="PROSITE" id="PS51485"/>
    </source>
</evidence>
<dbReference type="PANTHER" id="PTHR33021">
    <property type="entry name" value="BLUE COPPER PROTEIN"/>
    <property type="match status" value="1"/>
</dbReference>
<keyword evidence="4" id="KW-1133">Transmembrane helix</keyword>
<keyword evidence="4" id="KW-0472">Membrane</keyword>
<name>A0ABU6Z9G1_9FABA</name>
<proteinExistence type="predicted"/>